<dbReference type="Pfam" id="PF13561">
    <property type="entry name" value="adh_short_C2"/>
    <property type="match status" value="1"/>
</dbReference>
<dbReference type="PANTHER" id="PTHR42760:SF133">
    <property type="entry name" value="3-OXOACYL-[ACYL-CARRIER-PROTEIN] REDUCTASE"/>
    <property type="match status" value="1"/>
</dbReference>
<dbReference type="AlphaFoldDB" id="A0A1X7FP04"/>
<dbReference type="GO" id="GO:0016616">
    <property type="term" value="F:oxidoreductase activity, acting on the CH-OH group of donors, NAD or NADP as acceptor"/>
    <property type="evidence" value="ECO:0007669"/>
    <property type="project" value="TreeGrafter"/>
</dbReference>
<dbReference type="Proteomes" id="UP000192903">
    <property type="component" value="Unassembled WGS sequence"/>
</dbReference>
<accession>A0A1X7FP04</accession>
<evidence type="ECO:0000256" key="1">
    <source>
        <dbReference type="ARBA" id="ARBA00006484"/>
    </source>
</evidence>
<evidence type="ECO:0000313" key="4">
    <source>
        <dbReference type="Proteomes" id="UP000192903"/>
    </source>
</evidence>
<protein>
    <submittedName>
        <fullName evidence="3">3-oxoacyl-[acyl-carrier protein] reductase</fullName>
    </submittedName>
</protein>
<dbReference type="EMBL" id="FXAF01000007">
    <property type="protein sequence ID" value="SMF56004.1"/>
    <property type="molecule type" value="Genomic_DNA"/>
</dbReference>
<comment type="similarity">
    <text evidence="1">Belongs to the short-chain dehydrogenases/reductases (SDR) family.</text>
</comment>
<dbReference type="STRING" id="464029.SAMN02982989_0121"/>
<dbReference type="SUPFAM" id="SSF51735">
    <property type="entry name" value="NAD(P)-binding Rossmann-fold domains"/>
    <property type="match status" value="1"/>
</dbReference>
<dbReference type="InterPro" id="IPR002347">
    <property type="entry name" value="SDR_fam"/>
</dbReference>
<evidence type="ECO:0000256" key="2">
    <source>
        <dbReference type="ARBA" id="ARBA00023002"/>
    </source>
</evidence>
<keyword evidence="2" id="KW-0560">Oxidoreductase</keyword>
<dbReference type="Gene3D" id="3.40.50.720">
    <property type="entry name" value="NAD(P)-binding Rossmann-like Domain"/>
    <property type="match status" value="1"/>
</dbReference>
<dbReference type="InterPro" id="IPR036291">
    <property type="entry name" value="NAD(P)-bd_dom_sf"/>
</dbReference>
<dbReference type="OrthoDB" id="9779623at2"/>
<proteinExistence type="inferred from homology"/>
<dbReference type="NCBIfam" id="NF009466">
    <property type="entry name" value="PRK12826.1-2"/>
    <property type="match status" value="1"/>
</dbReference>
<organism evidence="3 4">
    <name type="scientific">Xaviernesmea oryzae</name>
    <dbReference type="NCBI Taxonomy" id="464029"/>
    <lineage>
        <taxon>Bacteria</taxon>
        <taxon>Pseudomonadati</taxon>
        <taxon>Pseudomonadota</taxon>
        <taxon>Alphaproteobacteria</taxon>
        <taxon>Hyphomicrobiales</taxon>
        <taxon>Rhizobiaceae</taxon>
        <taxon>Rhizobium/Agrobacterium group</taxon>
        <taxon>Xaviernesmea</taxon>
    </lineage>
</organism>
<gene>
    <name evidence="3" type="ORF">SAMN02982989_0121</name>
</gene>
<dbReference type="FunFam" id="3.40.50.720:FF:000084">
    <property type="entry name" value="Short-chain dehydrogenase reductase"/>
    <property type="match status" value="1"/>
</dbReference>
<keyword evidence="4" id="KW-1185">Reference proteome</keyword>
<dbReference type="PANTHER" id="PTHR42760">
    <property type="entry name" value="SHORT-CHAIN DEHYDROGENASES/REDUCTASES FAMILY MEMBER"/>
    <property type="match status" value="1"/>
</dbReference>
<evidence type="ECO:0000313" key="3">
    <source>
        <dbReference type="EMBL" id="SMF56004.1"/>
    </source>
</evidence>
<name>A0A1X7FP04_9HYPH</name>
<dbReference type="PRINTS" id="PR00080">
    <property type="entry name" value="SDRFAMILY"/>
</dbReference>
<dbReference type="RefSeq" id="WP_085423493.1">
    <property type="nucleotide sequence ID" value="NZ_FXAF01000007.1"/>
</dbReference>
<sequence length="256" mass="26602">MENSRPVAVISGGSSGIGFASAKALLENGFAVALFGQRQANIEQARTELSNQFGSENVHAESVNLRDPEEVSVFFAETSSRFRRIDALVCCAGISPKLPTGRTPLAEIPLPEWADVMAVNLTGTLLCLQAVLPGMVERRHGRIVLIGSLAGRAMSKFAGAGYAASKAALASLARSIVSEYANVGITANTICPGRIVTPMIGDPLSSPNQAALAAIPTGRLGTPEDIARAVVFLTEPEAGFINGAIIDINGGQYAPA</sequence>
<reference evidence="4" key="1">
    <citation type="submission" date="2017-04" db="EMBL/GenBank/DDBJ databases">
        <authorList>
            <person name="Varghese N."/>
            <person name="Submissions S."/>
        </authorList>
    </citation>
    <scope>NUCLEOTIDE SEQUENCE [LARGE SCALE GENOMIC DNA]</scope>
    <source>
        <strain evidence="4">B4P</strain>
    </source>
</reference>
<dbReference type="PRINTS" id="PR00081">
    <property type="entry name" value="GDHRDH"/>
</dbReference>